<feature type="coiled-coil region" evidence="1">
    <location>
        <begin position="64"/>
        <end position="98"/>
    </location>
</feature>
<dbReference type="AlphaFoldDB" id="A0A8J4LUW4"/>
<name>A0A8J4LUW4_9CHLO</name>
<dbReference type="EMBL" id="BNCQ01000037">
    <property type="protein sequence ID" value="GIM11157.1"/>
    <property type="molecule type" value="Genomic_DNA"/>
</dbReference>
<dbReference type="Proteomes" id="UP000722791">
    <property type="component" value="Unassembled WGS sequence"/>
</dbReference>
<gene>
    <name evidence="3" type="ORF">Vretifemale_15664</name>
    <name evidence="4" type="ORF">Vretimale_14704</name>
</gene>
<keyword evidence="1" id="KW-0175">Coiled coil</keyword>
<feature type="transmembrane region" description="Helical" evidence="2">
    <location>
        <begin position="107"/>
        <end position="128"/>
    </location>
</feature>
<keyword evidence="2" id="KW-1133">Transmembrane helix</keyword>
<evidence type="ECO:0000313" key="6">
    <source>
        <dbReference type="Proteomes" id="UP000747110"/>
    </source>
</evidence>
<evidence type="ECO:0000256" key="2">
    <source>
        <dbReference type="SAM" id="Phobius"/>
    </source>
</evidence>
<dbReference type="Proteomes" id="UP000747110">
    <property type="component" value="Unassembled WGS sequence"/>
</dbReference>
<accession>A0A8J4LUW4</accession>
<reference evidence="4" key="1">
    <citation type="journal article" date="2021" name="Proc. Natl. Acad. Sci. U.S.A.">
        <title>Three genomes in the algal genus Volvox reveal the fate of a haploid sex-determining region after a transition to homothallism.</title>
        <authorList>
            <person name="Yamamoto K."/>
            <person name="Hamaji T."/>
            <person name="Kawai-Toyooka H."/>
            <person name="Matsuzaki R."/>
            <person name="Takahashi F."/>
            <person name="Nishimura Y."/>
            <person name="Kawachi M."/>
            <person name="Noguchi H."/>
            <person name="Minakuchi Y."/>
            <person name="Umen J.G."/>
            <person name="Toyoda A."/>
            <person name="Nozaki H."/>
        </authorList>
    </citation>
    <scope>NUCLEOTIDE SEQUENCE</scope>
    <source>
        <strain evidence="4">NIES-3785</strain>
        <strain evidence="3">NIES-3786</strain>
    </source>
</reference>
<sequence length="193" mass="21065">MASLVSAKFGNACFRKPFLGNVSSLLRPGKRCLRSNAATDDPRLAVSSTKTEDLQKGDEKDKEINSLKAHLADVKAHLADVKAQLADAKARLADANAGRYRVSDRDVVVLISAVLELWIWACVVWAIYVPQKPEVLSVAGLPFGFKAVDLMSTIFQIPLIHIASKLASFFSQLPRLCQQLWAVGLAHRQGRAG</sequence>
<dbReference type="EMBL" id="BNCP01000040">
    <property type="protein sequence ID" value="GIL87613.1"/>
    <property type="molecule type" value="Genomic_DNA"/>
</dbReference>
<organism evidence="4 5">
    <name type="scientific">Volvox reticuliferus</name>
    <dbReference type="NCBI Taxonomy" id="1737510"/>
    <lineage>
        <taxon>Eukaryota</taxon>
        <taxon>Viridiplantae</taxon>
        <taxon>Chlorophyta</taxon>
        <taxon>core chlorophytes</taxon>
        <taxon>Chlorophyceae</taxon>
        <taxon>CS clade</taxon>
        <taxon>Chlamydomonadales</taxon>
        <taxon>Volvocaceae</taxon>
        <taxon>Volvox</taxon>
    </lineage>
</organism>
<evidence type="ECO:0000313" key="3">
    <source>
        <dbReference type="EMBL" id="GIL87613.1"/>
    </source>
</evidence>
<evidence type="ECO:0000313" key="5">
    <source>
        <dbReference type="Proteomes" id="UP000722791"/>
    </source>
</evidence>
<keyword evidence="6" id="KW-1185">Reference proteome</keyword>
<evidence type="ECO:0000313" key="4">
    <source>
        <dbReference type="EMBL" id="GIM11157.1"/>
    </source>
</evidence>
<protein>
    <submittedName>
        <fullName evidence="4">Uncharacterized protein</fullName>
    </submittedName>
</protein>
<comment type="caution">
    <text evidence="4">The sequence shown here is derived from an EMBL/GenBank/DDBJ whole genome shotgun (WGS) entry which is preliminary data.</text>
</comment>
<evidence type="ECO:0000256" key="1">
    <source>
        <dbReference type="SAM" id="Coils"/>
    </source>
</evidence>
<proteinExistence type="predicted"/>
<keyword evidence="2" id="KW-0812">Transmembrane</keyword>
<keyword evidence="2" id="KW-0472">Membrane</keyword>